<gene>
    <name evidence="7" type="ORF">HORIV_20470</name>
</gene>
<organism evidence="7 8">
    <name type="scientific">Vreelandella olivaria</name>
    <dbReference type="NCBI Taxonomy" id="390919"/>
    <lineage>
        <taxon>Bacteria</taxon>
        <taxon>Pseudomonadati</taxon>
        <taxon>Pseudomonadota</taxon>
        <taxon>Gammaproteobacteria</taxon>
        <taxon>Oceanospirillales</taxon>
        <taxon>Halomonadaceae</taxon>
        <taxon>Vreelandella</taxon>
    </lineage>
</organism>
<dbReference type="InterPro" id="IPR023367">
    <property type="entry name" value="Peptidase_M42_dom2"/>
</dbReference>
<dbReference type="Gene3D" id="3.40.630.10">
    <property type="entry name" value="Zn peptidases"/>
    <property type="match status" value="1"/>
</dbReference>
<dbReference type="Proteomes" id="UP000289555">
    <property type="component" value="Chromosome"/>
</dbReference>
<protein>
    <submittedName>
        <fullName evidence="7">Peptidase M28</fullName>
    </submittedName>
</protein>
<dbReference type="InterPro" id="IPR051464">
    <property type="entry name" value="Peptidase_M42_aminopept"/>
</dbReference>
<keyword evidence="5" id="KW-0378">Hydrolase</keyword>
<dbReference type="Gene3D" id="2.40.30.40">
    <property type="entry name" value="Peptidase M42, domain 2"/>
    <property type="match status" value="1"/>
</dbReference>
<dbReference type="SUPFAM" id="SSF53187">
    <property type="entry name" value="Zn-dependent exopeptidases"/>
    <property type="match status" value="1"/>
</dbReference>
<proteinExistence type="inferred from homology"/>
<feature type="compositionally biased region" description="Basic residues" evidence="6">
    <location>
        <begin position="432"/>
        <end position="446"/>
    </location>
</feature>
<accession>A0ABM7GG01</accession>
<dbReference type="InterPro" id="IPR008007">
    <property type="entry name" value="Peptidase_M42"/>
</dbReference>
<evidence type="ECO:0000256" key="3">
    <source>
        <dbReference type="ARBA" id="ARBA00022670"/>
    </source>
</evidence>
<name>A0ABM7GG01_9GAMM</name>
<dbReference type="PANTHER" id="PTHR32481">
    <property type="entry name" value="AMINOPEPTIDASE"/>
    <property type="match status" value="1"/>
</dbReference>
<evidence type="ECO:0000256" key="2">
    <source>
        <dbReference type="ARBA" id="ARBA00022438"/>
    </source>
</evidence>
<reference evidence="8" key="1">
    <citation type="journal article" date="2019" name="Microbiol. Resour. Announc.">
        <title>Complete Genome Sequence of Halomonas olivaria, a Moderately Halophilic Bacterium Isolated from Olive Processing Effluents, Obtained by Nanopore Sequencing.</title>
        <authorList>
            <person name="Nagata S."/>
            <person name="Ii K.M."/>
            <person name="Tsukimi T."/>
            <person name="Miura M.C."/>
            <person name="Galipon J."/>
            <person name="Arakawa K."/>
        </authorList>
    </citation>
    <scope>NUCLEOTIDE SEQUENCE [LARGE SCALE GENOMIC DNA]</scope>
    <source>
        <strain evidence="8">TYRC17</strain>
    </source>
</reference>
<keyword evidence="2" id="KW-0031">Aminopeptidase</keyword>
<dbReference type="Pfam" id="PF05343">
    <property type="entry name" value="Peptidase_M42"/>
    <property type="match status" value="1"/>
</dbReference>
<feature type="compositionally biased region" description="Acidic residues" evidence="6">
    <location>
        <begin position="411"/>
        <end position="422"/>
    </location>
</feature>
<keyword evidence="4" id="KW-0479">Metal-binding</keyword>
<evidence type="ECO:0000256" key="6">
    <source>
        <dbReference type="SAM" id="MobiDB-lite"/>
    </source>
</evidence>
<feature type="region of interest" description="Disordered" evidence="6">
    <location>
        <begin position="395"/>
        <end position="446"/>
    </location>
</feature>
<evidence type="ECO:0000313" key="7">
    <source>
        <dbReference type="EMBL" id="BBI49626.1"/>
    </source>
</evidence>
<comment type="similarity">
    <text evidence="1">Belongs to the peptidase M42 family.</text>
</comment>
<evidence type="ECO:0000256" key="5">
    <source>
        <dbReference type="ARBA" id="ARBA00022801"/>
    </source>
</evidence>
<evidence type="ECO:0000256" key="4">
    <source>
        <dbReference type="ARBA" id="ARBA00022723"/>
    </source>
</evidence>
<keyword evidence="8" id="KW-1185">Reference proteome</keyword>
<keyword evidence="3" id="KW-0645">Protease</keyword>
<sequence>MSDSAKPWTQPMPDAQFKLMREILAAPSPVGLEAAMTYGVLKPHFESFAPKGWHLHQFKGNAGVVLDTHPDRDDMFKVMLIGHADKIRMQVRSIGEDGKIWINTDSFLPTVLIGHEVKLFSEDPDAPGSYRCIEGGTVEALGAIHFSDPAQRDGSKGLKKSRSTWIYRSTAKTKAASAEPGCSPRRLDYFDRPIRPGFSPNTFYGAYLDNGLGCFVAAEVARLIAEAGGTQNVRVLFAIASYEEIGRFGSRVMAGEMKPDALIGVDVNHDYVAAPGIGDKRMQPLEMGKGFTMAVGSIASEQLNRIIATAAKEQGIPLQRDIVGVDTGTDGMAGVLASIDSAATSIGFPIRNMHTISETGHTQDVLAAIHALTHTLQALDAIPDLQREFLDNHPRLDQASPLTHQGSDKPDSEDDGNNDESSESQASNQSNHSKKNKKKGKSKTSV</sequence>
<evidence type="ECO:0000313" key="8">
    <source>
        <dbReference type="Proteomes" id="UP000289555"/>
    </source>
</evidence>
<dbReference type="PANTHER" id="PTHR32481:SF0">
    <property type="entry name" value="AMINOPEPTIDASE YPDE-RELATED"/>
    <property type="match status" value="1"/>
</dbReference>
<dbReference type="EMBL" id="AP019416">
    <property type="protein sequence ID" value="BBI49626.1"/>
    <property type="molecule type" value="Genomic_DNA"/>
</dbReference>
<evidence type="ECO:0000256" key="1">
    <source>
        <dbReference type="ARBA" id="ARBA00006272"/>
    </source>
</evidence>